<dbReference type="AlphaFoldDB" id="A0A8J2KSM5"/>
<feature type="compositionally biased region" description="Polar residues" evidence="1">
    <location>
        <begin position="100"/>
        <end position="114"/>
    </location>
</feature>
<accession>A0A8J2KSM5</accession>
<sequence length="114" mass="12435">MFLLVQWVNDRPKTWSVVSVDLLSDGRLRKGKNLVGMVVGINWKRHIHQAIVIESGLDETALECNADALAERELQKSNTSATTSSREPNCKIGNSRKRGASTSNAVSSDTIPGT</sequence>
<comment type="caution">
    <text evidence="2">The sequence shown here is derived from an EMBL/GenBank/DDBJ whole genome shotgun (WGS) entry which is preliminary data.</text>
</comment>
<feature type="non-terminal residue" evidence="2">
    <location>
        <position position="1"/>
    </location>
</feature>
<evidence type="ECO:0000256" key="1">
    <source>
        <dbReference type="SAM" id="MobiDB-lite"/>
    </source>
</evidence>
<dbReference type="Proteomes" id="UP000708208">
    <property type="component" value="Unassembled WGS sequence"/>
</dbReference>
<keyword evidence="3" id="KW-1185">Reference proteome</keyword>
<dbReference type="OrthoDB" id="8288172at2759"/>
<dbReference type="EMBL" id="CAJVCH010430349">
    <property type="protein sequence ID" value="CAG7818792.1"/>
    <property type="molecule type" value="Genomic_DNA"/>
</dbReference>
<feature type="compositionally biased region" description="Polar residues" evidence="1">
    <location>
        <begin position="76"/>
        <end position="87"/>
    </location>
</feature>
<evidence type="ECO:0000313" key="3">
    <source>
        <dbReference type="Proteomes" id="UP000708208"/>
    </source>
</evidence>
<reference evidence="2" key="1">
    <citation type="submission" date="2021-06" db="EMBL/GenBank/DDBJ databases">
        <authorList>
            <person name="Hodson N. C."/>
            <person name="Mongue J. A."/>
            <person name="Jaron S. K."/>
        </authorList>
    </citation>
    <scope>NUCLEOTIDE SEQUENCE</scope>
</reference>
<gene>
    <name evidence="2" type="ORF">AFUS01_LOCUS29272</name>
</gene>
<feature type="region of interest" description="Disordered" evidence="1">
    <location>
        <begin position="73"/>
        <end position="114"/>
    </location>
</feature>
<proteinExistence type="predicted"/>
<name>A0A8J2KSM5_9HEXA</name>
<organism evidence="2 3">
    <name type="scientific">Allacma fusca</name>
    <dbReference type="NCBI Taxonomy" id="39272"/>
    <lineage>
        <taxon>Eukaryota</taxon>
        <taxon>Metazoa</taxon>
        <taxon>Ecdysozoa</taxon>
        <taxon>Arthropoda</taxon>
        <taxon>Hexapoda</taxon>
        <taxon>Collembola</taxon>
        <taxon>Symphypleona</taxon>
        <taxon>Sminthuridae</taxon>
        <taxon>Allacma</taxon>
    </lineage>
</organism>
<evidence type="ECO:0000313" key="2">
    <source>
        <dbReference type="EMBL" id="CAG7818792.1"/>
    </source>
</evidence>
<protein>
    <submittedName>
        <fullName evidence="2">Uncharacterized protein</fullName>
    </submittedName>
</protein>